<keyword evidence="9 10" id="KW-0998">Cell outer membrane</keyword>
<keyword evidence="3 10" id="KW-1134">Transmembrane beta strand</keyword>
<evidence type="ECO:0000256" key="3">
    <source>
        <dbReference type="ARBA" id="ARBA00022452"/>
    </source>
</evidence>
<dbReference type="PANTHER" id="PTHR30069">
    <property type="entry name" value="TONB-DEPENDENT OUTER MEMBRANE RECEPTOR"/>
    <property type="match status" value="1"/>
</dbReference>
<dbReference type="EMBL" id="FOAA01000001">
    <property type="protein sequence ID" value="SEK23931.1"/>
    <property type="molecule type" value="Genomic_DNA"/>
</dbReference>
<evidence type="ECO:0000256" key="12">
    <source>
        <dbReference type="SAM" id="SignalP"/>
    </source>
</evidence>
<proteinExistence type="inferred from homology"/>
<evidence type="ECO:0000256" key="10">
    <source>
        <dbReference type="PROSITE-ProRule" id="PRU01360"/>
    </source>
</evidence>
<evidence type="ECO:0000313" key="16">
    <source>
        <dbReference type="Proteomes" id="UP000199256"/>
    </source>
</evidence>
<dbReference type="InterPro" id="IPR012910">
    <property type="entry name" value="Plug_dom"/>
</dbReference>
<dbReference type="GO" id="GO:0009279">
    <property type="term" value="C:cell outer membrane"/>
    <property type="evidence" value="ECO:0007669"/>
    <property type="project" value="UniProtKB-SubCell"/>
</dbReference>
<feature type="chain" id="PRO_5011685700" evidence="12">
    <location>
        <begin position="22"/>
        <end position="606"/>
    </location>
</feature>
<feature type="domain" description="TonB-dependent receptor-like beta-barrel" evidence="13">
    <location>
        <begin position="188"/>
        <end position="564"/>
    </location>
</feature>
<keyword evidence="4 10" id="KW-0812">Transmembrane</keyword>
<evidence type="ECO:0000256" key="4">
    <source>
        <dbReference type="ARBA" id="ARBA00022692"/>
    </source>
</evidence>
<dbReference type="InterPro" id="IPR037066">
    <property type="entry name" value="Plug_dom_sf"/>
</dbReference>
<dbReference type="OrthoDB" id="9815954at2"/>
<dbReference type="AlphaFoldDB" id="A0A1H7FCW3"/>
<keyword evidence="6" id="KW-0406">Ion transport</keyword>
<dbReference type="PROSITE" id="PS52016">
    <property type="entry name" value="TONB_DEPENDENT_REC_3"/>
    <property type="match status" value="1"/>
</dbReference>
<dbReference type="Gene3D" id="2.170.130.10">
    <property type="entry name" value="TonB-dependent receptor, plug domain"/>
    <property type="match status" value="1"/>
</dbReference>
<sequence>MQTRSFLPAAVLLAIPTLVSAQEQLAQLDPILVTPTRTAQTTDQTLASVTVIDREEIERLQPKEFVDLLRGRAGIGVSQNGPFGKATSLFMRGTNSDHTLLLVDGVRMGSATTGGASWQFLPPSEIERIEIVRGPRTSLYGSDAIGGVIQVFTKKGDGPARIRAHIGAGSFNTWEMGAGVSGSKESTRYNFSASHSSTDGINVQDGVGDDDRDGYDNTSVTARLSHDITDVTELFATIFHSEGETEFDANEKDWYKFEHSAAQLGLRGQVNDAWFSSLSLSHSRDELNRFGGLSSKFNTARNLISLQNDFFVGQNNLLTLGADYLDERVTVSEDFSRTSRDNVGLFGQWQTDVGQYDIALSLRHDDNEAFGTETTGQVALGVQLADDWRGRASVGTAFNAPTFNELYYPGYGNQDVKPERSETFEAGVRYSSGNYYGDAALFQTNIEDLIPVFPVENIDNARIRGVELEAGLEVNYWSFRATLTHLDHEDLDTGKELERRPENTGRLDLDRYWNRFSVGATITAEGHRFNDKANEDRLGGFALVDLRASYKISTEWTLSAKLDNALDKDYVTTRSRVYDFAQGSSYYVDYNQPGRAFFVTLNYQQQ</sequence>
<evidence type="ECO:0000256" key="6">
    <source>
        <dbReference type="ARBA" id="ARBA00023065"/>
    </source>
</evidence>
<dbReference type="SUPFAM" id="SSF56935">
    <property type="entry name" value="Porins"/>
    <property type="match status" value="1"/>
</dbReference>
<comment type="subcellular location">
    <subcellularLocation>
        <location evidence="1 10">Cell outer membrane</location>
        <topology evidence="1 10">Multi-pass membrane protein</topology>
    </subcellularLocation>
</comment>
<dbReference type="STRING" id="1396821.SAMN05444515_101196"/>
<evidence type="ECO:0000256" key="5">
    <source>
        <dbReference type="ARBA" id="ARBA00022729"/>
    </source>
</evidence>
<evidence type="ECO:0000256" key="9">
    <source>
        <dbReference type="ARBA" id="ARBA00023237"/>
    </source>
</evidence>
<protein>
    <submittedName>
        <fullName evidence="15">Vitamin B12 transporter</fullName>
    </submittedName>
</protein>
<evidence type="ECO:0000256" key="8">
    <source>
        <dbReference type="ARBA" id="ARBA00023136"/>
    </source>
</evidence>
<evidence type="ECO:0000259" key="13">
    <source>
        <dbReference type="Pfam" id="PF00593"/>
    </source>
</evidence>
<dbReference type="PANTHER" id="PTHR30069:SF53">
    <property type="entry name" value="COLICIN I RECEPTOR-RELATED"/>
    <property type="match status" value="1"/>
</dbReference>
<dbReference type="Gene3D" id="2.40.170.20">
    <property type="entry name" value="TonB-dependent receptor, beta-barrel domain"/>
    <property type="match status" value="1"/>
</dbReference>
<keyword evidence="2 10" id="KW-0813">Transport</keyword>
<dbReference type="Proteomes" id="UP000199256">
    <property type="component" value="Unassembled WGS sequence"/>
</dbReference>
<organism evidence="15 16">
    <name type="scientific">Ectothiorhodospira marina</name>
    <dbReference type="NCBI Taxonomy" id="1396821"/>
    <lineage>
        <taxon>Bacteria</taxon>
        <taxon>Pseudomonadati</taxon>
        <taxon>Pseudomonadota</taxon>
        <taxon>Gammaproteobacteria</taxon>
        <taxon>Chromatiales</taxon>
        <taxon>Ectothiorhodospiraceae</taxon>
        <taxon>Ectothiorhodospira</taxon>
    </lineage>
</organism>
<comment type="similarity">
    <text evidence="10 11">Belongs to the TonB-dependent receptor family.</text>
</comment>
<feature type="signal peptide" evidence="12">
    <location>
        <begin position="1"/>
        <end position="21"/>
    </location>
</feature>
<evidence type="ECO:0000256" key="7">
    <source>
        <dbReference type="ARBA" id="ARBA00023077"/>
    </source>
</evidence>
<evidence type="ECO:0000259" key="14">
    <source>
        <dbReference type="Pfam" id="PF07715"/>
    </source>
</evidence>
<evidence type="ECO:0000313" key="15">
    <source>
        <dbReference type="EMBL" id="SEK23931.1"/>
    </source>
</evidence>
<dbReference type="GO" id="GO:0006811">
    <property type="term" value="P:monoatomic ion transport"/>
    <property type="evidence" value="ECO:0007669"/>
    <property type="project" value="UniProtKB-KW"/>
</dbReference>
<evidence type="ECO:0000256" key="2">
    <source>
        <dbReference type="ARBA" id="ARBA00022448"/>
    </source>
</evidence>
<name>A0A1H7FCW3_9GAMM</name>
<dbReference type="InterPro" id="IPR000531">
    <property type="entry name" value="Beta-barrel_TonB"/>
</dbReference>
<keyword evidence="7 11" id="KW-0798">TonB box</keyword>
<dbReference type="RefSeq" id="WP_090249726.1">
    <property type="nucleotide sequence ID" value="NZ_FOAA01000001.1"/>
</dbReference>
<dbReference type="Pfam" id="PF07715">
    <property type="entry name" value="Plug"/>
    <property type="match status" value="1"/>
</dbReference>
<feature type="domain" description="TonB-dependent receptor plug" evidence="14">
    <location>
        <begin position="44"/>
        <end position="148"/>
    </location>
</feature>
<keyword evidence="8 10" id="KW-0472">Membrane</keyword>
<dbReference type="Pfam" id="PF00593">
    <property type="entry name" value="TonB_dep_Rec_b-barrel"/>
    <property type="match status" value="1"/>
</dbReference>
<keyword evidence="5 12" id="KW-0732">Signal</keyword>
<gene>
    <name evidence="15" type="ORF">SAMN05444515_101196</name>
</gene>
<dbReference type="InterPro" id="IPR036942">
    <property type="entry name" value="Beta-barrel_TonB_sf"/>
</dbReference>
<evidence type="ECO:0000256" key="11">
    <source>
        <dbReference type="RuleBase" id="RU003357"/>
    </source>
</evidence>
<dbReference type="GO" id="GO:0015889">
    <property type="term" value="P:cobalamin transport"/>
    <property type="evidence" value="ECO:0007669"/>
    <property type="project" value="TreeGrafter"/>
</dbReference>
<dbReference type="InterPro" id="IPR039426">
    <property type="entry name" value="TonB-dep_rcpt-like"/>
</dbReference>
<reference evidence="16" key="1">
    <citation type="submission" date="2016-10" db="EMBL/GenBank/DDBJ databases">
        <authorList>
            <person name="Varghese N."/>
            <person name="Submissions S."/>
        </authorList>
    </citation>
    <scope>NUCLEOTIDE SEQUENCE [LARGE SCALE GENOMIC DNA]</scope>
    <source>
        <strain evidence="16">DSM 241</strain>
    </source>
</reference>
<dbReference type="CDD" id="cd01347">
    <property type="entry name" value="ligand_gated_channel"/>
    <property type="match status" value="1"/>
</dbReference>
<keyword evidence="16" id="KW-1185">Reference proteome</keyword>
<evidence type="ECO:0000256" key="1">
    <source>
        <dbReference type="ARBA" id="ARBA00004571"/>
    </source>
</evidence>
<accession>A0A1H7FCW3</accession>